<sequence>MPKRKDDEEMEVEDNDDENDFTGTFYVGEGSSATIFNPALCKVYPPGPMVNDPNTLYSKVKTLTKQMWDRYRVESSSFKRLERNDMRMDSFDDDLTALDSTLREKIQEMKKLMAELNEQFQQIQERDLRAENEMLRIRLRATEEKAKDKHMEAEYYKNHWARVS</sequence>
<evidence type="ECO:0000256" key="1">
    <source>
        <dbReference type="SAM" id="Coils"/>
    </source>
</evidence>
<feature type="compositionally biased region" description="Acidic residues" evidence="2">
    <location>
        <begin position="8"/>
        <end position="20"/>
    </location>
</feature>
<reference evidence="3" key="1">
    <citation type="journal article" date="2022" name="Int. J. Mol. Sci.">
        <title>Draft Genome of Tanacetum Coccineum: Genomic Comparison of Closely Related Tanacetum-Family Plants.</title>
        <authorList>
            <person name="Yamashiro T."/>
            <person name="Shiraishi A."/>
            <person name="Nakayama K."/>
            <person name="Satake H."/>
        </authorList>
    </citation>
    <scope>NUCLEOTIDE SEQUENCE</scope>
</reference>
<evidence type="ECO:0000256" key="2">
    <source>
        <dbReference type="SAM" id="MobiDB-lite"/>
    </source>
</evidence>
<comment type="caution">
    <text evidence="3">The sequence shown here is derived from an EMBL/GenBank/DDBJ whole genome shotgun (WGS) entry which is preliminary data.</text>
</comment>
<keyword evidence="4" id="KW-1185">Reference proteome</keyword>
<organism evidence="3 4">
    <name type="scientific">Tanacetum coccineum</name>
    <dbReference type="NCBI Taxonomy" id="301880"/>
    <lineage>
        <taxon>Eukaryota</taxon>
        <taxon>Viridiplantae</taxon>
        <taxon>Streptophyta</taxon>
        <taxon>Embryophyta</taxon>
        <taxon>Tracheophyta</taxon>
        <taxon>Spermatophyta</taxon>
        <taxon>Magnoliopsida</taxon>
        <taxon>eudicotyledons</taxon>
        <taxon>Gunneridae</taxon>
        <taxon>Pentapetalae</taxon>
        <taxon>asterids</taxon>
        <taxon>campanulids</taxon>
        <taxon>Asterales</taxon>
        <taxon>Asteraceae</taxon>
        <taxon>Asteroideae</taxon>
        <taxon>Anthemideae</taxon>
        <taxon>Anthemidinae</taxon>
        <taxon>Tanacetum</taxon>
    </lineage>
</organism>
<evidence type="ECO:0000313" key="3">
    <source>
        <dbReference type="EMBL" id="GJT20490.1"/>
    </source>
</evidence>
<evidence type="ECO:0000313" key="4">
    <source>
        <dbReference type="Proteomes" id="UP001151760"/>
    </source>
</evidence>
<dbReference type="Proteomes" id="UP001151760">
    <property type="component" value="Unassembled WGS sequence"/>
</dbReference>
<reference evidence="3" key="2">
    <citation type="submission" date="2022-01" db="EMBL/GenBank/DDBJ databases">
        <authorList>
            <person name="Yamashiro T."/>
            <person name="Shiraishi A."/>
            <person name="Satake H."/>
            <person name="Nakayama K."/>
        </authorList>
    </citation>
    <scope>NUCLEOTIDE SEQUENCE</scope>
</reference>
<protein>
    <submittedName>
        <fullName evidence="3">Uncharacterized protein</fullName>
    </submittedName>
</protein>
<keyword evidence="1" id="KW-0175">Coiled coil</keyword>
<feature type="coiled-coil region" evidence="1">
    <location>
        <begin position="95"/>
        <end position="145"/>
    </location>
</feature>
<proteinExistence type="predicted"/>
<gene>
    <name evidence="3" type="ORF">Tco_0890427</name>
</gene>
<feature type="region of interest" description="Disordered" evidence="2">
    <location>
        <begin position="1"/>
        <end position="21"/>
    </location>
</feature>
<accession>A0ABQ5C014</accession>
<dbReference type="EMBL" id="BQNB010013808">
    <property type="protein sequence ID" value="GJT20490.1"/>
    <property type="molecule type" value="Genomic_DNA"/>
</dbReference>
<name>A0ABQ5C014_9ASTR</name>